<gene>
    <name evidence="12" type="ORF">GCM10017667_45340</name>
</gene>
<feature type="transmembrane region" description="Helical" evidence="10">
    <location>
        <begin position="73"/>
        <end position="92"/>
    </location>
</feature>
<keyword evidence="9" id="KW-0175">Coiled coil</keyword>
<protein>
    <recommendedName>
        <fullName evidence="2">histidine kinase</fullName>
        <ecNumber evidence="2">2.7.13.3</ecNumber>
    </recommendedName>
</protein>
<evidence type="ECO:0000256" key="7">
    <source>
        <dbReference type="ARBA" id="ARBA00022840"/>
    </source>
</evidence>
<feature type="domain" description="Histidine kinase" evidence="11">
    <location>
        <begin position="318"/>
        <end position="405"/>
    </location>
</feature>
<dbReference type="InterPro" id="IPR003594">
    <property type="entry name" value="HATPase_dom"/>
</dbReference>
<dbReference type="PANTHER" id="PTHR24421:SF10">
    <property type="entry name" value="NITRATE_NITRITE SENSOR PROTEIN NARQ"/>
    <property type="match status" value="1"/>
</dbReference>
<dbReference type="PANTHER" id="PTHR24421">
    <property type="entry name" value="NITRATE/NITRITE SENSOR PROTEIN NARX-RELATED"/>
    <property type="match status" value="1"/>
</dbReference>
<dbReference type="GO" id="GO:0046983">
    <property type="term" value="F:protein dimerization activity"/>
    <property type="evidence" value="ECO:0007669"/>
    <property type="project" value="InterPro"/>
</dbReference>
<keyword evidence="10" id="KW-0812">Transmembrane</keyword>
<feature type="transmembrane region" description="Helical" evidence="10">
    <location>
        <begin position="46"/>
        <end position="66"/>
    </location>
</feature>
<dbReference type="GO" id="GO:0016020">
    <property type="term" value="C:membrane"/>
    <property type="evidence" value="ECO:0007669"/>
    <property type="project" value="InterPro"/>
</dbReference>
<keyword evidence="8" id="KW-0902">Two-component regulatory system</keyword>
<evidence type="ECO:0000256" key="2">
    <source>
        <dbReference type="ARBA" id="ARBA00012438"/>
    </source>
</evidence>
<proteinExistence type="predicted"/>
<dbReference type="InterPro" id="IPR005467">
    <property type="entry name" value="His_kinase_dom"/>
</dbReference>
<reference evidence="12" key="2">
    <citation type="submission" date="2020-09" db="EMBL/GenBank/DDBJ databases">
        <authorList>
            <person name="Sun Q."/>
            <person name="Ohkuma M."/>
        </authorList>
    </citation>
    <scope>NUCLEOTIDE SEQUENCE</scope>
    <source>
        <strain evidence="12">JCM 4122</strain>
    </source>
</reference>
<reference evidence="12" key="1">
    <citation type="journal article" date="2014" name="Int. J. Syst. Evol. Microbiol.">
        <title>Complete genome sequence of Corynebacterium casei LMG S-19264T (=DSM 44701T), isolated from a smear-ripened cheese.</title>
        <authorList>
            <consortium name="US DOE Joint Genome Institute (JGI-PGF)"/>
            <person name="Walter F."/>
            <person name="Albersmeier A."/>
            <person name="Kalinowski J."/>
            <person name="Ruckert C."/>
        </authorList>
    </citation>
    <scope>NUCLEOTIDE SEQUENCE</scope>
    <source>
        <strain evidence="12">JCM 4122</strain>
    </source>
</reference>
<keyword evidence="10" id="KW-1133">Transmembrane helix</keyword>
<dbReference type="InterPro" id="IPR055558">
    <property type="entry name" value="DUF7134"/>
</dbReference>
<dbReference type="Proteomes" id="UP000632849">
    <property type="component" value="Unassembled WGS sequence"/>
</dbReference>
<dbReference type="InterPro" id="IPR036890">
    <property type="entry name" value="HATPase_C_sf"/>
</dbReference>
<evidence type="ECO:0000259" key="11">
    <source>
        <dbReference type="PROSITE" id="PS50109"/>
    </source>
</evidence>
<evidence type="ECO:0000313" key="13">
    <source>
        <dbReference type="Proteomes" id="UP000632849"/>
    </source>
</evidence>
<feature type="transmembrane region" description="Helical" evidence="10">
    <location>
        <begin position="21"/>
        <end position="40"/>
    </location>
</feature>
<keyword evidence="5" id="KW-0547">Nucleotide-binding</keyword>
<keyword evidence="13" id="KW-1185">Reference proteome</keyword>
<organism evidence="12 13">
    <name type="scientific">Streptomyces filamentosus</name>
    <name type="common">Streptomyces roseosporus</name>
    <dbReference type="NCBI Taxonomy" id="67294"/>
    <lineage>
        <taxon>Bacteria</taxon>
        <taxon>Bacillati</taxon>
        <taxon>Actinomycetota</taxon>
        <taxon>Actinomycetes</taxon>
        <taxon>Kitasatosporales</taxon>
        <taxon>Streptomycetaceae</taxon>
        <taxon>Streptomyces</taxon>
    </lineage>
</organism>
<comment type="caution">
    <text evidence="12">The sequence shown here is derived from an EMBL/GenBank/DDBJ whole genome shotgun (WGS) entry which is preliminary data.</text>
</comment>
<dbReference type="SUPFAM" id="SSF55874">
    <property type="entry name" value="ATPase domain of HSP90 chaperone/DNA topoisomerase II/histidine kinase"/>
    <property type="match status" value="1"/>
</dbReference>
<keyword evidence="4" id="KW-0808">Transferase</keyword>
<keyword evidence="7" id="KW-0067">ATP-binding</keyword>
<feature type="transmembrane region" description="Helical" evidence="10">
    <location>
        <begin position="137"/>
        <end position="156"/>
    </location>
</feature>
<dbReference type="Gene3D" id="1.20.5.1930">
    <property type="match status" value="1"/>
</dbReference>
<dbReference type="CDD" id="cd16917">
    <property type="entry name" value="HATPase_UhpB-NarQ-NarX-like"/>
    <property type="match status" value="1"/>
</dbReference>
<sequence length="415" mass="43910">MQRQRPRPRRPARTPIPRSPLVADTGIAAAVLACALLLGRQDTGEGYPPLGVTGGLLTLAAHLPLCLRRRHPVAVAGAVFAVWTPYIALGHWPVVNSLAAQLALYTVASTRPLRTAAATAAALGAIWLYSGFAAPDGSVAAAAALALVVPAVLVRFGQSARESERRGERLAELAAQLQEERDAKARRAVAEEQARIARELHDVIAHHISVISVQAGLADYVFDTDPGTARKSLGTIADTSSEALEEMRRMLTLLRTGDRTPETHAPEPYDPEPYAPMPTLSGLEEMAARMRAGGVPVDLLVEGRPRTLPPGVELCAYRVVQEALTNVLKHARPAAAVVRVRYRPHRLLVDVTDDGPGPDPARIPTGGGHGLIGMRERAKLYGGAVTTGPRPEGGFQVRLVLPAPSTPAGETAAGG</sequence>
<dbReference type="GO" id="GO:0005524">
    <property type="term" value="F:ATP binding"/>
    <property type="evidence" value="ECO:0007669"/>
    <property type="project" value="UniProtKB-KW"/>
</dbReference>
<dbReference type="Pfam" id="PF02518">
    <property type="entry name" value="HATPase_c"/>
    <property type="match status" value="1"/>
</dbReference>
<evidence type="ECO:0000256" key="4">
    <source>
        <dbReference type="ARBA" id="ARBA00022679"/>
    </source>
</evidence>
<dbReference type="InterPro" id="IPR050482">
    <property type="entry name" value="Sensor_HK_TwoCompSys"/>
</dbReference>
<evidence type="ECO:0000256" key="8">
    <source>
        <dbReference type="ARBA" id="ARBA00023012"/>
    </source>
</evidence>
<dbReference type="Pfam" id="PF23539">
    <property type="entry name" value="DUF7134"/>
    <property type="match status" value="1"/>
</dbReference>
<evidence type="ECO:0000256" key="10">
    <source>
        <dbReference type="SAM" id="Phobius"/>
    </source>
</evidence>
<accession>A0A919BSG0</accession>
<evidence type="ECO:0000256" key="6">
    <source>
        <dbReference type="ARBA" id="ARBA00022777"/>
    </source>
</evidence>
<evidence type="ECO:0000313" key="12">
    <source>
        <dbReference type="EMBL" id="GHG08372.1"/>
    </source>
</evidence>
<dbReference type="SMART" id="SM00387">
    <property type="entry name" value="HATPase_c"/>
    <property type="match status" value="1"/>
</dbReference>
<dbReference type="GO" id="GO:0000155">
    <property type="term" value="F:phosphorelay sensor kinase activity"/>
    <property type="evidence" value="ECO:0007669"/>
    <property type="project" value="InterPro"/>
</dbReference>
<dbReference type="RefSeq" id="WP_190042770.1">
    <property type="nucleotide sequence ID" value="NZ_BNBE01000002.1"/>
</dbReference>
<dbReference type="InterPro" id="IPR011712">
    <property type="entry name" value="Sig_transdc_His_kin_sub3_dim/P"/>
</dbReference>
<dbReference type="EC" id="2.7.13.3" evidence="2"/>
<evidence type="ECO:0000256" key="3">
    <source>
        <dbReference type="ARBA" id="ARBA00022553"/>
    </source>
</evidence>
<evidence type="ECO:0000256" key="1">
    <source>
        <dbReference type="ARBA" id="ARBA00000085"/>
    </source>
</evidence>
<dbReference type="PROSITE" id="PS50109">
    <property type="entry name" value="HIS_KIN"/>
    <property type="match status" value="1"/>
</dbReference>
<dbReference type="Pfam" id="PF07730">
    <property type="entry name" value="HisKA_3"/>
    <property type="match status" value="1"/>
</dbReference>
<name>A0A919BSG0_STRFL</name>
<comment type="catalytic activity">
    <reaction evidence="1">
        <text>ATP + protein L-histidine = ADP + protein N-phospho-L-histidine.</text>
        <dbReference type="EC" id="2.7.13.3"/>
    </reaction>
</comment>
<keyword evidence="10" id="KW-0472">Membrane</keyword>
<evidence type="ECO:0000256" key="5">
    <source>
        <dbReference type="ARBA" id="ARBA00022741"/>
    </source>
</evidence>
<keyword evidence="6" id="KW-0418">Kinase</keyword>
<dbReference type="AlphaFoldDB" id="A0A919BSG0"/>
<dbReference type="EMBL" id="BNBE01000002">
    <property type="protein sequence ID" value="GHG08372.1"/>
    <property type="molecule type" value="Genomic_DNA"/>
</dbReference>
<dbReference type="Gene3D" id="3.30.565.10">
    <property type="entry name" value="Histidine kinase-like ATPase, C-terminal domain"/>
    <property type="match status" value="1"/>
</dbReference>
<keyword evidence="3" id="KW-0597">Phosphoprotein</keyword>
<evidence type="ECO:0000256" key="9">
    <source>
        <dbReference type="SAM" id="Coils"/>
    </source>
</evidence>
<feature type="coiled-coil region" evidence="9">
    <location>
        <begin position="160"/>
        <end position="194"/>
    </location>
</feature>